<protein>
    <submittedName>
        <fullName evidence="5">Uncharacterized protein</fullName>
    </submittedName>
</protein>
<dbReference type="PANTHER" id="PTHR11567">
    <property type="entry name" value="ACID PHOSPHATASE-RELATED"/>
    <property type="match status" value="1"/>
</dbReference>
<feature type="compositionally biased region" description="Basic and acidic residues" evidence="2">
    <location>
        <begin position="927"/>
        <end position="974"/>
    </location>
</feature>
<feature type="chain" id="PRO_5042258050" evidence="4">
    <location>
        <begin position="21"/>
        <end position="1024"/>
    </location>
</feature>
<feature type="compositionally biased region" description="Polar residues" evidence="2">
    <location>
        <begin position="975"/>
        <end position="987"/>
    </location>
</feature>
<evidence type="ECO:0000256" key="1">
    <source>
        <dbReference type="ARBA" id="ARBA00022801"/>
    </source>
</evidence>
<feature type="region of interest" description="Disordered" evidence="2">
    <location>
        <begin position="505"/>
        <end position="538"/>
    </location>
</feature>
<evidence type="ECO:0000256" key="3">
    <source>
        <dbReference type="SAM" id="Phobius"/>
    </source>
</evidence>
<organism evidence="5 6">
    <name type="scientific">Euplotes crassus</name>
    <dbReference type="NCBI Taxonomy" id="5936"/>
    <lineage>
        <taxon>Eukaryota</taxon>
        <taxon>Sar</taxon>
        <taxon>Alveolata</taxon>
        <taxon>Ciliophora</taxon>
        <taxon>Intramacronucleata</taxon>
        <taxon>Spirotrichea</taxon>
        <taxon>Hypotrichia</taxon>
        <taxon>Euplotida</taxon>
        <taxon>Euplotidae</taxon>
        <taxon>Moneuplotes</taxon>
    </lineage>
</organism>
<keyword evidence="3" id="KW-0812">Transmembrane</keyword>
<keyword evidence="3" id="KW-1133">Transmembrane helix</keyword>
<dbReference type="PANTHER" id="PTHR11567:SF110">
    <property type="entry name" value="2-PHOSPHOXYLOSE PHOSPHATASE 1"/>
    <property type="match status" value="1"/>
</dbReference>
<gene>
    <name evidence="5" type="ORF">ECRASSUSDP1_LOCUS15494</name>
</gene>
<reference evidence="5" key="1">
    <citation type="submission" date="2023-07" db="EMBL/GenBank/DDBJ databases">
        <authorList>
            <consortium name="AG Swart"/>
            <person name="Singh M."/>
            <person name="Singh A."/>
            <person name="Seah K."/>
            <person name="Emmerich C."/>
        </authorList>
    </citation>
    <scope>NUCLEOTIDE SEQUENCE</scope>
    <source>
        <strain evidence="5">DP1</strain>
    </source>
</reference>
<dbReference type="EMBL" id="CAMPGE010015528">
    <property type="protein sequence ID" value="CAI2374142.1"/>
    <property type="molecule type" value="Genomic_DNA"/>
</dbReference>
<dbReference type="Gene3D" id="3.40.50.1240">
    <property type="entry name" value="Phosphoglycerate mutase-like"/>
    <property type="match status" value="1"/>
</dbReference>
<evidence type="ECO:0000256" key="4">
    <source>
        <dbReference type="SAM" id="SignalP"/>
    </source>
</evidence>
<feature type="signal peptide" evidence="4">
    <location>
        <begin position="1"/>
        <end position="20"/>
    </location>
</feature>
<dbReference type="Proteomes" id="UP001295684">
    <property type="component" value="Unassembled WGS sequence"/>
</dbReference>
<feature type="compositionally biased region" description="Polar residues" evidence="2">
    <location>
        <begin position="505"/>
        <end position="528"/>
    </location>
</feature>
<keyword evidence="4" id="KW-0732">Signal</keyword>
<keyword evidence="3" id="KW-0472">Membrane</keyword>
<dbReference type="SUPFAM" id="SSF53254">
    <property type="entry name" value="Phosphoglycerate mutase-like"/>
    <property type="match status" value="1"/>
</dbReference>
<keyword evidence="6" id="KW-1185">Reference proteome</keyword>
<sequence length="1024" mass="119834">MKESCGCFIFIVLFFVLTSARETKLLVDLQEHGATAPRYTENSAYKVTSNNYEEFPGELTDQGILQMEKIGKDLRKGYIEDNQFLPNEFKPQNFYLKAYRDEPSVLSSYSSMLGAYPNSINWIQYQHMQGYSQAPFDRDDEEKVRNNLGLGTNPSKLTTREATIWSEANGRTFFNDPVSNCPQMQKQMEQNLEAANKKYTENRRFDALYEEMGETFDVNKNDINFKTAHLYLDDYITSQANQKPVPEFDEQVVADQWIQNYYRRYYYEGLYGDDNDLAKVASNHYFNYVLTSMYAKYKTDKGEINSDHYENLKYAQFTGNENAMIAAIKVLNEKNADPAMPPKFGSTIRYELFKDGDKYFVKGTLDGKPLNMNGDEDGVMPYEDFMNLVYNRLYFGDVDKYCQGTEPLHGKDKPILSSYEEHIWNTNPELRINQQLENRGNTKFVEQSFVELKQTPTSEPKPKPEPEPKVEQVVEEYTVYEPYIPAQQAPTQTYQPQVTPITQQRLYSTSSQPQRQYTIESRGPTTYSYPPKQYSKPASSQTYVTRMPQTTSQYVVAQPSDNVEFSNLVETSATQYNEPPKREFPKVYDPHTTRENKVDIPFLHPVEVDQLVHDTKVIKVPQKVVKEKIVKVPQPYYKEQVVKVPEKPTNIHHIDLSSEEVGPSVSFAQQEPAKSNSWPWWWWLPLLFLCCCLPLLCCLLWYFCCRKTTAPPPKKIPRAPSYRAEPKPIVKEETDIDRQKKYTYSKRKVDQEQEIENEIERELRVSRSRRTLAAQEKRDRPVVQHETRYIERPRIIKEENIGFSNKHATYDVVEKDDRQYKNFDDSYYVQQRPSRVERVVERTYKTGVVDPNDRRRSASRGRSTYVNERYRADGLGSPPRTGSMGYVSRELPRETVKEVITHQQHYEGSPRVVGTTGGEERYAREIIHEGDEVYRPEQRRLSQERSRGRGTSGEHRVISRDIDDEERRINRRNDQLQASPRSYTSNTHLRRDNANDRDMNLQRNKDYRKNRNFDNFDSEEDESV</sequence>
<dbReference type="InterPro" id="IPR029033">
    <property type="entry name" value="His_PPase_superfam"/>
</dbReference>
<dbReference type="GO" id="GO:0016791">
    <property type="term" value="F:phosphatase activity"/>
    <property type="evidence" value="ECO:0007669"/>
    <property type="project" value="TreeGrafter"/>
</dbReference>
<evidence type="ECO:0000256" key="2">
    <source>
        <dbReference type="SAM" id="MobiDB-lite"/>
    </source>
</evidence>
<evidence type="ECO:0000313" key="5">
    <source>
        <dbReference type="EMBL" id="CAI2374142.1"/>
    </source>
</evidence>
<name>A0AAD1XK32_EUPCR</name>
<dbReference type="InterPro" id="IPR050645">
    <property type="entry name" value="Histidine_acid_phosphatase"/>
</dbReference>
<keyword evidence="1" id="KW-0378">Hydrolase</keyword>
<feature type="compositionally biased region" description="Basic and acidic residues" evidence="2">
    <location>
        <begin position="989"/>
        <end position="1014"/>
    </location>
</feature>
<feature type="region of interest" description="Disordered" evidence="2">
    <location>
        <begin position="927"/>
        <end position="1024"/>
    </location>
</feature>
<feature type="transmembrane region" description="Helical" evidence="3">
    <location>
        <begin position="680"/>
        <end position="704"/>
    </location>
</feature>
<proteinExistence type="predicted"/>
<dbReference type="AlphaFoldDB" id="A0AAD1XK32"/>
<accession>A0AAD1XK32</accession>
<evidence type="ECO:0000313" key="6">
    <source>
        <dbReference type="Proteomes" id="UP001295684"/>
    </source>
</evidence>
<comment type="caution">
    <text evidence="5">The sequence shown here is derived from an EMBL/GenBank/DDBJ whole genome shotgun (WGS) entry which is preliminary data.</text>
</comment>